<dbReference type="Proteomes" id="UP000286075">
    <property type="component" value="Unassembled WGS sequence"/>
</dbReference>
<dbReference type="Pfam" id="PF21012">
    <property type="entry name" value="DUF6850"/>
    <property type="match status" value="1"/>
</dbReference>
<reference evidence="3 4" key="1">
    <citation type="submission" date="2018-08" db="EMBL/GenBank/DDBJ databases">
        <title>A genome reference for cultivated species of the human gut microbiota.</title>
        <authorList>
            <person name="Zou Y."/>
            <person name="Xue W."/>
            <person name="Luo G."/>
        </authorList>
    </citation>
    <scope>NUCLEOTIDE SEQUENCE [LARGE SCALE GENOMIC DNA]</scope>
    <source>
        <strain evidence="3 4">OF03-9BH</strain>
    </source>
</reference>
<keyword evidence="1" id="KW-0732">Signal</keyword>
<organism evidence="3 4">
    <name type="scientific">Bacteroides stercorirosoris</name>
    <dbReference type="NCBI Taxonomy" id="871324"/>
    <lineage>
        <taxon>Bacteria</taxon>
        <taxon>Pseudomonadati</taxon>
        <taxon>Bacteroidota</taxon>
        <taxon>Bacteroidia</taxon>
        <taxon>Bacteroidales</taxon>
        <taxon>Bacteroidaceae</taxon>
        <taxon>Bacteroides</taxon>
    </lineage>
</organism>
<accession>A0A413H6E7</accession>
<name>A0A413H6E7_9BACE</name>
<dbReference type="EMBL" id="QSCF01000012">
    <property type="protein sequence ID" value="RGX78977.1"/>
    <property type="molecule type" value="Genomic_DNA"/>
</dbReference>
<sequence>MKQRFLILSAIICLLPIKLMAADTLTVEQKIVSEYSHKAVFRNQIWQNIAIRYDLRPFSLTTVSLNGLYEERGNAALAQEGNGEKNFSAEVNSSVVLNQRNRLFGTASYRNGRRENVIWNENSDYSLIYPYVVGDSIGGYMKEEEYKFSGGYTTALASGLPVPNWHTVP</sequence>
<dbReference type="OrthoDB" id="1025008at2"/>
<comment type="caution">
    <text evidence="3">The sequence shown here is derived from an EMBL/GenBank/DDBJ whole genome shotgun (WGS) entry which is preliminary data.</text>
</comment>
<proteinExistence type="predicted"/>
<dbReference type="InterPro" id="IPR049236">
    <property type="entry name" value="DUF6850"/>
</dbReference>
<dbReference type="AlphaFoldDB" id="A0A413H6E7"/>
<evidence type="ECO:0000313" key="4">
    <source>
        <dbReference type="Proteomes" id="UP000286075"/>
    </source>
</evidence>
<protein>
    <recommendedName>
        <fullName evidence="2">DUF6850 domain-containing protein</fullName>
    </recommendedName>
</protein>
<evidence type="ECO:0000259" key="2">
    <source>
        <dbReference type="Pfam" id="PF21012"/>
    </source>
</evidence>
<feature type="signal peptide" evidence="1">
    <location>
        <begin position="1"/>
        <end position="21"/>
    </location>
</feature>
<feature type="domain" description="DUF6850" evidence="2">
    <location>
        <begin position="55"/>
        <end position="156"/>
    </location>
</feature>
<evidence type="ECO:0000313" key="3">
    <source>
        <dbReference type="EMBL" id="RGX78977.1"/>
    </source>
</evidence>
<feature type="chain" id="PRO_5019020953" description="DUF6850 domain-containing protein" evidence="1">
    <location>
        <begin position="22"/>
        <end position="169"/>
    </location>
</feature>
<gene>
    <name evidence="3" type="ORF">DXA68_09395</name>
</gene>
<evidence type="ECO:0000256" key="1">
    <source>
        <dbReference type="SAM" id="SignalP"/>
    </source>
</evidence>